<evidence type="ECO:0000256" key="16">
    <source>
        <dbReference type="ARBA" id="ARBA00023170"/>
    </source>
</evidence>
<dbReference type="InterPro" id="IPR016201">
    <property type="entry name" value="PSI"/>
</dbReference>
<dbReference type="PRINTS" id="PR00109">
    <property type="entry name" value="TYRKINASE"/>
</dbReference>
<dbReference type="GO" id="GO:0007169">
    <property type="term" value="P:cell surface receptor protein tyrosine kinase signaling pathway"/>
    <property type="evidence" value="ECO:0000318"/>
    <property type="project" value="GO_Central"/>
</dbReference>
<dbReference type="HOGENOM" id="CLU_005158_0_0_1"/>
<dbReference type="GO" id="GO:0016477">
    <property type="term" value="P:cell migration"/>
    <property type="evidence" value="ECO:0000318"/>
    <property type="project" value="GO_Central"/>
</dbReference>
<dbReference type="InterPro" id="IPR002165">
    <property type="entry name" value="Plexin_repeat"/>
</dbReference>
<dbReference type="InterPro" id="IPR050122">
    <property type="entry name" value="RTK"/>
</dbReference>
<evidence type="ECO:0000259" key="22">
    <source>
        <dbReference type="PROSITE" id="PS51004"/>
    </source>
</evidence>
<dbReference type="PROSITE" id="PS50011">
    <property type="entry name" value="PROTEIN_KINASE_DOM"/>
    <property type="match status" value="1"/>
</dbReference>
<evidence type="ECO:0000256" key="20">
    <source>
        <dbReference type="SAM" id="SignalP"/>
    </source>
</evidence>
<keyword evidence="16" id="KW-0675">Receptor</keyword>
<dbReference type="FunFam" id="1.10.510.10:FF:000093">
    <property type="entry name" value="Hepatocyte growth factor receptor"/>
    <property type="match status" value="1"/>
</dbReference>
<dbReference type="PROSITE" id="PS51004">
    <property type="entry name" value="SEMA"/>
    <property type="match status" value="1"/>
</dbReference>
<dbReference type="GO" id="GO:0005886">
    <property type="term" value="C:plasma membrane"/>
    <property type="evidence" value="ECO:0000318"/>
    <property type="project" value="GO_Central"/>
</dbReference>
<evidence type="ECO:0000256" key="14">
    <source>
        <dbReference type="ARBA" id="ARBA00023137"/>
    </source>
</evidence>
<keyword evidence="7" id="KW-0677">Repeat</keyword>
<dbReference type="InterPro" id="IPR020635">
    <property type="entry name" value="Tyr_kinase_cat_dom"/>
</dbReference>
<proteinExistence type="inferred from homology"/>
<evidence type="ECO:0000256" key="5">
    <source>
        <dbReference type="ARBA" id="ARBA00022692"/>
    </source>
</evidence>
<dbReference type="SMART" id="SM00423">
    <property type="entry name" value="PSI"/>
    <property type="match status" value="1"/>
</dbReference>
<keyword evidence="24" id="KW-1185">Reference proteome</keyword>
<evidence type="ECO:0000256" key="18">
    <source>
        <dbReference type="PROSITE-ProRule" id="PRU00352"/>
    </source>
</evidence>
<comment type="subcellular location">
    <subcellularLocation>
        <location evidence="1">Membrane</location>
        <topology evidence="1">Single-pass type I membrane protein</topology>
    </subcellularLocation>
</comment>
<evidence type="ECO:0000256" key="11">
    <source>
        <dbReference type="ARBA" id="ARBA00022843"/>
    </source>
</evidence>
<evidence type="ECO:0000256" key="7">
    <source>
        <dbReference type="ARBA" id="ARBA00022737"/>
    </source>
</evidence>
<feature type="transmembrane region" description="Helical" evidence="19">
    <location>
        <begin position="855"/>
        <end position="888"/>
    </location>
</feature>
<dbReference type="GO" id="GO:0043235">
    <property type="term" value="C:receptor complex"/>
    <property type="evidence" value="ECO:0000318"/>
    <property type="project" value="GO_Central"/>
</dbReference>
<keyword evidence="4" id="KW-0808">Transferase</keyword>
<dbReference type="GO" id="GO:0005524">
    <property type="term" value="F:ATP binding"/>
    <property type="evidence" value="ECO:0007669"/>
    <property type="project" value="UniProtKB-KW"/>
</dbReference>
<dbReference type="Gene3D" id="3.30.1680.10">
    <property type="entry name" value="ligand-binding face of the semaphorins, domain 2"/>
    <property type="match status" value="1"/>
</dbReference>
<dbReference type="Gene3D" id="2.130.10.10">
    <property type="entry name" value="YVTN repeat-like/Quinoprotein amine dehydrogenase"/>
    <property type="match status" value="1"/>
</dbReference>
<keyword evidence="12 19" id="KW-1133">Transmembrane helix</keyword>
<dbReference type="InterPro" id="IPR014756">
    <property type="entry name" value="Ig_E-set"/>
</dbReference>
<dbReference type="CDD" id="cd05058">
    <property type="entry name" value="PTKc_Met_Ron"/>
    <property type="match status" value="1"/>
</dbReference>
<evidence type="ECO:0000256" key="8">
    <source>
        <dbReference type="ARBA" id="ARBA00022741"/>
    </source>
</evidence>
<dbReference type="Pfam" id="PF01403">
    <property type="entry name" value="Sema"/>
    <property type="match status" value="1"/>
</dbReference>
<dbReference type="GO" id="GO:0001725">
    <property type="term" value="C:stress fiber"/>
    <property type="evidence" value="ECO:0007669"/>
    <property type="project" value="Ensembl"/>
</dbReference>
<keyword evidence="10" id="KW-0067">ATP-binding</keyword>
<feature type="domain" description="Protein kinase" evidence="21">
    <location>
        <begin position="964"/>
        <end position="1228"/>
    </location>
</feature>
<dbReference type="GO" id="GO:0006909">
    <property type="term" value="P:phagocytosis"/>
    <property type="evidence" value="ECO:0000318"/>
    <property type="project" value="GO_Central"/>
</dbReference>
<dbReference type="Pfam" id="PF01833">
    <property type="entry name" value="TIG"/>
    <property type="match status" value="2"/>
</dbReference>
<keyword evidence="9" id="KW-0418">Kinase</keyword>
<keyword evidence="6 20" id="KW-0732">Signal</keyword>
<dbReference type="SUPFAM" id="SSF101912">
    <property type="entry name" value="Sema domain"/>
    <property type="match status" value="1"/>
</dbReference>
<keyword evidence="11" id="KW-0832">Ubl conjugation</keyword>
<reference evidence="23" key="2">
    <citation type="submission" date="2025-08" db="UniProtKB">
        <authorList>
            <consortium name="Ensembl"/>
        </authorList>
    </citation>
    <scope>IDENTIFICATION</scope>
</reference>
<evidence type="ECO:0000256" key="15">
    <source>
        <dbReference type="ARBA" id="ARBA00023157"/>
    </source>
</evidence>
<dbReference type="AlphaFoldDB" id="G1KHT0"/>
<evidence type="ECO:0000256" key="17">
    <source>
        <dbReference type="ARBA" id="ARBA00023180"/>
    </source>
</evidence>
<dbReference type="InterPro" id="IPR015943">
    <property type="entry name" value="WD40/YVTN_repeat-like_dom_sf"/>
</dbReference>
<dbReference type="GO" id="GO:0004714">
    <property type="term" value="F:transmembrane receptor protein tyrosine kinase activity"/>
    <property type="evidence" value="ECO:0000318"/>
    <property type="project" value="GO_Central"/>
</dbReference>
<dbReference type="InterPro" id="IPR013783">
    <property type="entry name" value="Ig-like_fold"/>
</dbReference>
<evidence type="ECO:0000256" key="10">
    <source>
        <dbReference type="ARBA" id="ARBA00022840"/>
    </source>
</evidence>
<evidence type="ECO:0000259" key="21">
    <source>
        <dbReference type="PROSITE" id="PS50011"/>
    </source>
</evidence>
<accession>G1KHT0</accession>
<gene>
    <name evidence="23" type="primary">MST1R</name>
</gene>
<dbReference type="STRING" id="28377.ENSACAP00000008269"/>
<evidence type="ECO:0000256" key="4">
    <source>
        <dbReference type="ARBA" id="ARBA00022679"/>
    </source>
</evidence>
<keyword evidence="15" id="KW-1015">Disulfide bond</keyword>
<dbReference type="Bgee" id="ENSACAG00000008410">
    <property type="expression patterns" value="Expressed in kidney and 8 other cell types or tissues"/>
</dbReference>
<dbReference type="InterPro" id="IPR001245">
    <property type="entry name" value="Ser-Thr/Tyr_kinase_cat_dom"/>
</dbReference>
<dbReference type="InterPro" id="IPR001627">
    <property type="entry name" value="Semap_dom"/>
</dbReference>
<dbReference type="Pfam" id="PF07714">
    <property type="entry name" value="PK_Tyr_Ser-Thr"/>
    <property type="match status" value="1"/>
</dbReference>
<dbReference type="GO" id="GO:0005773">
    <property type="term" value="C:vacuole"/>
    <property type="evidence" value="ECO:0007669"/>
    <property type="project" value="Ensembl"/>
</dbReference>
<organism evidence="23 24">
    <name type="scientific">Anolis carolinensis</name>
    <name type="common">Green anole</name>
    <name type="synonym">American chameleon</name>
    <dbReference type="NCBI Taxonomy" id="28377"/>
    <lineage>
        <taxon>Eukaryota</taxon>
        <taxon>Metazoa</taxon>
        <taxon>Chordata</taxon>
        <taxon>Craniata</taxon>
        <taxon>Vertebrata</taxon>
        <taxon>Euteleostomi</taxon>
        <taxon>Lepidosauria</taxon>
        <taxon>Squamata</taxon>
        <taxon>Bifurcata</taxon>
        <taxon>Unidentata</taxon>
        <taxon>Episquamata</taxon>
        <taxon>Toxicofera</taxon>
        <taxon>Iguania</taxon>
        <taxon>Dactyloidae</taxon>
        <taxon>Anolis</taxon>
    </lineage>
</organism>
<keyword evidence="17" id="KW-0325">Glycoprotein</keyword>
<reference evidence="23 24" key="1">
    <citation type="submission" date="2009-12" db="EMBL/GenBank/DDBJ databases">
        <title>The Genome Sequence of Anolis carolinensis (Green Anole Lizard).</title>
        <authorList>
            <consortium name="The Genome Sequencing Platform"/>
            <person name="Di Palma F."/>
            <person name="Alfoldi J."/>
            <person name="Heiman D."/>
            <person name="Young S."/>
            <person name="Grabherr M."/>
            <person name="Johnson J."/>
            <person name="Lander E.S."/>
            <person name="Lindblad-Toh K."/>
        </authorList>
    </citation>
    <scope>NUCLEOTIDE SEQUENCE [LARGE SCALE GENOMIC DNA]</scope>
    <source>
        <strain evidence="23 24">JBL SC #1</strain>
    </source>
</reference>
<dbReference type="InterPro" id="IPR036352">
    <property type="entry name" value="Semap_dom_sf"/>
</dbReference>
<evidence type="ECO:0000256" key="3">
    <source>
        <dbReference type="ARBA" id="ARBA00022553"/>
    </source>
</evidence>
<dbReference type="PROSITE" id="PS00109">
    <property type="entry name" value="PROTEIN_KINASE_TYR"/>
    <property type="match status" value="1"/>
</dbReference>
<dbReference type="CDD" id="cd11279">
    <property type="entry name" value="Sema_RON"/>
    <property type="match status" value="1"/>
</dbReference>
<evidence type="ECO:0000313" key="23">
    <source>
        <dbReference type="Ensembl" id="ENSACAP00000008269.4"/>
    </source>
</evidence>
<feature type="domain" description="Sema" evidence="22">
    <location>
        <begin position="25"/>
        <end position="516"/>
    </location>
</feature>
<dbReference type="eggNOG" id="KOG3610">
    <property type="taxonomic scope" value="Eukaryota"/>
</dbReference>
<dbReference type="Proteomes" id="UP000001646">
    <property type="component" value="Chromosome 2"/>
</dbReference>
<dbReference type="GO" id="GO:0019899">
    <property type="term" value="F:enzyme binding"/>
    <property type="evidence" value="ECO:0007669"/>
    <property type="project" value="Ensembl"/>
</dbReference>
<dbReference type="Gene3D" id="1.10.510.10">
    <property type="entry name" value="Transferase(Phosphotransferase) domain 1"/>
    <property type="match status" value="1"/>
</dbReference>
<keyword evidence="3" id="KW-0597">Phosphoprotein</keyword>
<name>G1KHT0_ANOCA</name>
<evidence type="ECO:0000256" key="19">
    <source>
        <dbReference type="SAM" id="Phobius"/>
    </source>
</evidence>
<dbReference type="InterPro" id="IPR002909">
    <property type="entry name" value="IPT_dom"/>
</dbReference>
<dbReference type="GO" id="GO:0007399">
    <property type="term" value="P:nervous system development"/>
    <property type="evidence" value="ECO:0000318"/>
    <property type="project" value="GO_Central"/>
</dbReference>
<evidence type="ECO:0000256" key="12">
    <source>
        <dbReference type="ARBA" id="ARBA00022989"/>
    </source>
</evidence>
<evidence type="ECO:0000256" key="2">
    <source>
        <dbReference type="ARBA" id="ARBA00010297"/>
    </source>
</evidence>
<dbReference type="SMART" id="SM00219">
    <property type="entry name" value="TyrKc"/>
    <property type="match status" value="1"/>
</dbReference>
<dbReference type="Gene3D" id="3.30.200.20">
    <property type="entry name" value="Phosphorylase Kinase, domain 1"/>
    <property type="match status" value="1"/>
</dbReference>
<dbReference type="SUPFAM" id="SSF103575">
    <property type="entry name" value="Plexin repeat"/>
    <property type="match status" value="1"/>
</dbReference>
<comment type="caution">
    <text evidence="18">Lacks conserved residue(s) required for the propagation of feature annotation.</text>
</comment>
<dbReference type="Gene3D" id="2.60.40.10">
    <property type="entry name" value="Immunoglobulins"/>
    <property type="match status" value="2"/>
</dbReference>
<dbReference type="InterPro" id="IPR039413">
    <property type="entry name" value="RON_Sema"/>
</dbReference>
<protein>
    <submittedName>
        <fullName evidence="23">Macrophage stimulating 1 receptor</fullName>
    </submittedName>
</protein>
<dbReference type="InParanoid" id="G1KHT0"/>
<dbReference type="FunFam" id="2.130.10.10:FF:000194">
    <property type="entry name" value="Macrophage-stimulating 1 receptor a"/>
    <property type="match status" value="1"/>
</dbReference>
<dbReference type="FunFam" id="3.30.200.20:FF:000188">
    <property type="entry name" value="Hepatocyte growth factor receptor"/>
    <property type="match status" value="1"/>
</dbReference>
<dbReference type="GeneTree" id="ENSGT00940000157842"/>
<dbReference type="Ensembl" id="ENSACAT00000008446.4">
    <property type="protein sequence ID" value="ENSACAP00000008269.4"/>
    <property type="gene ID" value="ENSACAG00000008410.4"/>
</dbReference>
<dbReference type="InterPro" id="IPR008266">
    <property type="entry name" value="Tyr_kinase_AS"/>
</dbReference>
<keyword evidence="13 19" id="KW-0472">Membrane</keyword>
<dbReference type="SMART" id="SM00429">
    <property type="entry name" value="IPT"/>
    <property type="match status" value="2"/>
</dbReference>
<dbReference type="InterPro" id="IPR011009">
    <property type="entry name" value="Kinase-like_dom_sf"/>
</dbReference>
<keyword evidence="8" id="KW-0547">Nucleotide-binding</keyword>
<evidence type="ECO:0000313" key="24">
    <source>
        <dbReference type="Proteomes" id="UP000001646"/>
    </source>
</evidence>
<evidence type="ECO:0000256" key="1">
    <source>
        <dbReference type="ARBA" id="ARBA00004479"/>
    </source>
</evidence>
<dbReference type="SUPFAM" id="SSF56112">
    <property type="entry name" value="Protein kinase-like (PK-like)"/>
    <property type="match status" value="1"/>
</dbReference>
<dbReference type="PANTHER" id="PTHR24416:SF564">
    <property type="entry name" value="MACROPHAGE-STIMULATING PROTEIN RECEPTOR"/>
    <property type="match status" value="1"/>
</dbReference>
<feature type="signal peptide" evidence="20">
    <location>
        <begin position="1"/>
        <end position="20"/>
    </location>
</feature>
<feature type="chain" id="PRO_5032780770" evidence="20">
    <location>
        <begin position="21"/>
        <end position="1273"/>
    </location>
</feature>
<evidence type="ECO:0000256" key="9">
    <source>
        <dbReference type="ARBA" id="ARBA00022777"/>
    </source>
</evidence>
<comment type="similarity">
    <text evidence="2">Belongs to the plexin family.</text>
</comment>
<dbReference type="InterPro" id="IPR000719">
    <property type="entry name" value="Prot_kinase_dom"/>
</dbReference>
<reference evidence="23" key="3">
    <citation type="submission" date="2025-09" db="UniProtKB">
        <authorList>
            <consortium name="Ensembl"/>
        </authorList>
    </citation>
    <scope>IDENTIFICATION</scope>
</reference>
<evidence type="ECO:0000256" key="6">
    <source>
        <dbReference type="ARBA" id="ARBA00022729"/>
    </source>
</evidence>
<keyword evidence="5 19" id="KW-0812">Transmembrane</keyword>
<dbReference type="FunFam" id="3.30.1680.10:FF:000006">
    <property type="entry name" value="Macrophage-stimulating 1 receptor b"/>
    <property type="match status" value="1"/>
</dbReference>
<sequence>MRASFLFSLLLGLLPIKISGDSWKCPYISYNLTSNYSVKYNFPTFIAESPIQNIVSYEPANAIFVALRNKIYILNSEMKILSAVVTGPWGSPNCTICALCPVKGPMDYEDTDNKVLVLDPFEPWLYSCGSSQHGICFLHSIETVGSIASIKKTACLYSAKFNKPSECPDCVASPLGTRVIVVDQSSAYFYIASTINVSIAETYSPKSVSIRRLKSTQDGFDHLFHSLTVLPEYQDTYPIDYVYSFNNEDYVYFLTIQRENLNSRVYHTRITRLNSKESEVRNYRELNLECRFGHKRKRSLEVNNREVNFNVLQAAHATQPGSKLADELTISDSELVLFGVFAESQAESPVPQKYSAVCAFPVSKINEAIDRGMTKCCSSSFHDKIFRGLSFYQDTEYCPHNVNYSAAVVDTSCQRKPTYIATDSFRLDLFNGHMSDVLLTSIYVTVIDDMTVAHLGTSEGRILQNLWENIKLIYHFSHSHYKSERSLCIFQVFQISKIGPGCHHFLTCLRCLKAPRFMQCGWCRSSCTRREECKENWDKESCPPVLTDFHPRNAPPSGSTKVTLCGMGFQSRPYFSGTDIPQVKPTDYRVTVGQRTCAVLFEESLKLQEPQEVTLTIAEKKVPQFYINGTSVLTGFVFMLPKITSIHPAYGPLAGGTEIAIKGENLLVGGTRKVLMNGLDCPLVSRESHLTNASVTVIIDEEQFVSPQHFRYRENPQIRNVCEGHLSAEKLVCQTPAYRFENKAETTLGELNILMDGVPGYKHSGILYYPRPVIYPFEHENKWYILSQGEDEIEIHHIGLDALAGCMPISMTVANTDCYPSVLKNEVTCRIPKNLVIPPEGVPAQICVNGNCTDLGIVMVVSSFSTVAVIFGIISAILFLCLIAFLLMKYIQQKKTGNYKLVIIFFCQRSNDIHLCTFLHYFNERTEFIQIGQQIWLMLEYSVSGLTPCGTIEWLFPCLYTVIPSCYFCPYPGHFGRVYHGTYIDSSWREIRCAVKSLNRITDLDEVEEFLKEGILMKSFHHPHVLHLIGISLPREGLPRVVLPYMKHGDLRHFIRSGERNPTVKDLIGFGLQVAQGMEYLAQNKFVHRDLAARNCMLDETYTVKVADFGLARDVFDKEYYSIKQHRRAKLPVKWMALESLQTQKFTTKSDVWSFGVLMWELMTRGASPYPEVDPYDMTLYLLKGRRLPQPEYCPDSLYSIMLNCWTPSPEERPTFTILIEEVEHILACLKGDHYINLNVTYVNLDQGHPFPPLISCELDSSGLSEEEDIAVA</sequence>
<dbReference type="SMART" id="SM00630">
    <property type="entry name" value="Sema"/>
    <property type="match status" value="1"/>
</dbReference>
<dbReference type="Pfam" id="PF01437">
    <property type="entry name" value="PSI"/>
    <property type="match status" value="1"/>
</dbReference>
<dbReference type="eggNOG" id="KOG1095">
    <property type="taxonomic scope" value="Eukaryota"/>
</dbReference>
<dbReference type="GO" id="GO:0009615">
    <property type="term" value="P:response to virus"/>
    <property type="evidence" value="ECO:0007669"/>
    <property type="project" value="Ensembl"/>
</dbReference>
<evidence type="ECO:0000256" key="13">
    <source>
        <dbReference type="ARBA" id="ARBA00023136"/>
    </source>
</evidence>
<dbReference type="PANTHER" id="PTHR24416">
    <property type="entry name" value="TYROSINE-PROTEIN KINASE RECEPTOR"/>
    <property type="match status" value="1"/>
</dbReference>
<keyword evidence="14" id="KW-0829">Tyrosine-protein kinase</keyword>
<dbReference type="SUPFAM" id="SSF81296">
    <property type="entry name" value="E set domains"/>
    <property type="match status" value="1"/>
</dbReference>
<dbReference type="GO" id="GO:0051897">
    <property type="term" value="P:positive regulation of phosphatidylinositol 3-kinase/protein kinase B signal transduction"/>
    <property type="evidence" value="ECO:0007669"/>
    <property type="project" value="Ensembl"/>
</dbReference>